<evidence type="ECO:0000256" key="11">
    <source>
        <dbReference type="ARBA" id="ARBA00022771"/>
    </source>
</evidence>
<dbReference type="KEGG" id="vg:28218361"/>
<keyword evidence="11 17" id="KW-0863">Zinc-finger</keyword>
<keyword evidence="9" id="KW-1090">Inhibition of host innate immune response by virus</keyword>
<dbReference type="GO" id="GO:0019028">
    <property type="term" value="C:viral capsid"/>
    <property type="evidence" value="ECO:0007669"/>
    <property type="project" value="InterPro"/>
</dbReference>
<evidence type="ECO:0000256" key="1">
    <source>
        <dbReference type="ARBA" id="ARBA00004147"/>
    </source>
</evidence>
<proteinExistence type="inferred from homology"/>
<accession>A0A191Z3Z5</accession>
<evidence type="ECO:0000256" key="13">
    <source>
        <dbReference type="ARBA" id="ARBA00023125"/>
    </source>
</evidence>
<dbReference type="RefSeq" id="YP_009259495.1">
    <property type="nucleotide sequence ID" value="NC_030403.1"/>
</dbReference>
<evidence type="ECO:0000256" key="5">
    <source>
        <dbReference type="ARBA" id="ARBA00022463"/>
    </source>
</evidence>
<dbReference type="GO" id="GO:0042025">
    <property type="term" value="C:host cell nucleus"/>
    <property type="evidence" value="ECO:0007669"/>
    <property type="project" value="UniProtKB-SubCell"/>
</dbReference>
<keyword evidence="12 17" id="KW-0862">Zinc</keyword>
<dbReference type="GO" id="GO:0008270">
    <property type="term" value="F:zinc ion binding"/>
    <property type="evidence" value="ECO:0007669"/>
    <property type="project" value="UniProtKB-KW"/>
</dbReference>
<dbReference type="GO" id="GO:0052170">
    <property type="term" value="P:symbiont-mediated suppression of host innate immune response"/>
    <property type="evidence" value="ECO:0007669"/>
    <property type="project" value="UniProtKB-KW"/>
</dbReference>
<comment type="similarity">
    <text evidence="3 17">Belongs to the geminiviridae transcriptional activator protein family.</text>
</comment>
<accession>A0A189WH76</accession>
<dbReference type="GO" id="GO:0003677">
    <property type="term" value="F:DNA binding"/>
    <property type="evidence" value="ECO:0007669"/>
    <property type="project" value="UniProtKB-KW"/>
</dbReference>
<keyword evidence="16" id="KW-0899">Viral immunoevasion</keyword>
<evidence type="ECO:0000256" key="17">
    <source>
        <dbReference type="RuleBase" id="RU363028"/>
    </source>
</evidence>
<keyword evidence="6" id="KW-0597">Phosphoprotein</keyword>
<evidence type="ECO:0000256" key="2">
    <source>
        <dbReference type="ARBA" id="ARBA00004192"/>
    </source>
</evidence>
<protein>
    <recommendedName>
        <fullName evidence="4 17">Transcriptional activator protein</fullName>
        <shortName evidence="17">TrAP</shortName>
    </recommendedName>
</protein>
<dbReference type="GO" id="GO:0005198">
    <property type="term" value="F:structural molecule activity"/>
    <property type="evidence" value="ECO:0007669"/>
    <property type="project" value="InterPro"/>
</dbReference>
<evidence type="ECO:0000313" key="21">
    <source>
        <dbReference type="Proteomes" id="UP000203071"/>
    </source>
</evidence>
<evidence type="ECO:0000256" key="7">
    <source>
        <dbReference type="ARBA" id="ARBA00022562"/>
    </source>
</evidence>
<evidence type="ECO:0000256" key="14">
    <source>
        <dbReference type="ARBA" id="ARBA00023159"/>
    </source>
</evidence>
<dbReference type="GO" id="GO:0030430">
    <property type="term" value="C:host cell cytoplasm"/>
    <property type="evidence" value="ECO:0007669"/>
    <property type="project" value="UniProtKB-SubCell"/>
</dbReference>
<dbReference type="PRINTS" id="PR00230">
    <property type="entry name" value="GEMCOATAL2"/>
</dbReference>
<evidence type="ECO:0000256" key="8">
    <source>
        <dbReference type="ARBA" id="ARBA00022581"/>
    </source>
</evidence>
<comment type="subunit">
    <text evidence="17">Monomer. Homodimer. Homooligomer. Self-interaction correlates with nuclear localization and efficient activation of transcription.</text>
</comment>
<evidence type="ECO:0000256" key="6">
    <source>
        <dbReference type="ARBA" id="ARBA00022553"/>
    </source>
</evidence>
<keyword evidence="13 17" id="KW-0238">DNA-binding</keyword>
<dbReference type="EMBL" id="KT454832">
    <property type="protein sequence ID" value="ALO02624.1"/>
    <property type="molecule type" value="Genomic_DNA"/>
</dbReference>
<evidence type="ECO:0000256" key="18">
    <source>
        <dbReference type="SAM" id="MobiDB-lite"/>
    </source>
</evidence>
<evidence type="ECO:0000256" key="15">
    <source>
        <dbReference type="ARBA" id="ARBA00023200"/>
    </source>
</evidence>
<evidence type="ECO:0000256" key="12">
    <source>
        <dbReference type="ARBA" id="ARBA00022833"/>
    </source>
</evidence>
<comment type="function">
    <text evidence="17">Strong activator of the late viral genes promoters. Acts as a suppressor of RNA-mediated gene silencing, also known as post-transcriptional gene silencing (PTGS), a mechanism of plant viral defense that limits the accumulation of viral RNAs. Also suppresses the host basal defense by interacting with and inhibiting SNF1 kinase, a key regulator of cell metabolism implicated in innate antiviral defense. Determines pathogenicity.</text>
</comment>
<keyword evidence="7 17" id="KW-1048">Host nucleus</keyword>
<dbReference type="Pfam" id="PF01440">
    <property type="entry name" value="Gemini_AL2"/>
    <property type="match status" value="1"/>
</dbReference>
<evidence type="ECO:0000256" key="4">
    <source>
        <dbReference type="ARBA" id="ARBA00014388"/>
    </source>
</evidence>
<name>A0A191Z3Z5_9GEMI</name>
<evidence type="ECO:0000256" key="9">
    <source>
        <dbReference type="ARBA" id="ARBA00022632"/>
    </source>
</evidence>
<evidence type="ECO:0000256" key="16">
    <source>
        <dbReference type="ARBA" id="ARBA00023280"/>
    </source>
</evidence>
<comment type="subcellular location">
    <subcellularLocation>
        <location evidence="2 17">Host cytoplasm</location>
    </subcellularLocation>
    <subcellularLocation>
        <location evidence="1 17">Host nucleus</location>
    </subcellularLocation>
</comment>
<keyword evidence="5 17" id="KW-0941">Suppressor of RNA silencing</keyword>
<evidence type="ECO:0000256" key="3">
    <source>
        <dbReference type="ARBA" id="ARBA00007672"/>
    </source>
</evidence>
<feature type="region of interest" description="Disordered" evidence="18">
    <location>
        <begin position="75"/>
        <end position="115"/>
    </location>
</feature>
<comment type="domain">
    <text evidence="17">The zinc finger and the transactivation region are involved in PTGS suppression.</text>
</comment>
<keyword evidence="21" id="KW-1185">Reference proteome</keyword>
<keyword evidence="14 17" id="KW-0010">Activator</keyword>
<organism evidence="20">
    <name type="scientific">Telfairia golden mosaic virus</name>
    <dbReference type="NCBI Taxonomy" id="2169737"/>
    <lineage>
        <taxon>Viruses</taxon>
        <taxon>Monodnaviria</taxon>
        <taxon>Shotokuvirae</taxon>
        <taxon>Cressdnaviricota</taxon>
        <taxon>Repensiviricetes</taxon>
        <taxon>Geplafuvirales</taxon>
        <taxon>Geminiviridae</taxon>
        <taxon>Begomovirus</taxon>
        <taxon>Begomovirus telfairiae</taxon>
    </lineage>
</organism>
<reference evidence="20 21" key="1">
    <citation type="journal article" date="2016" name="Arch. Virol.">
        <title>Complete genome sequence of a new bipartite begomovirus infecting fluted pumpkin (Telfairia occidentalis) plants in Cameroon.</title>
        <authorList>
            <person name="Leke W.N."/>
            <person name="Khatabi B."/>
            <person name="Fondong V.N."/>
            <person name="Brown J.K."/>
        </authorList>
    </citation>
    <scope>NUCLEOTIDE SEQUENCE</scope>
    <source>
        <strain evidence="19">Cameroon-Bakundu Bangang-Telfairia-20-14</strain>
        <strain evidence="20">CM-Bak-Tel-San1-14</strain>
    </source>
</reference>
<dbReference type="Proteomes" id="UP001184557">
    <property type="component" value="Genome"/>
</dbReference>
<evidence type="ECO:0000313" key="19">
    <source>
        <dbReference type="EMBL" id="ALO02624.1"/>
    </source>
</evidence>
<dbReference type="GeneID" id="28218361"/>
<sequence>MRASSPSKSHCSQVPIKVSHQIAKKKAIRRKRIDLDCGCSFYLHIDCALNGFAHRGTHHCGSSAEFRLLLDDTQSPVLQNNRPRGTALLVPPRHNINSNPVQPQPEEGTGDSQVFSELQSLDDLTSSDWSFLKSL</sequence>
<keyword evidence="15 17" id="KW-1035">Host cytoplasm</keyword>
<dbReference type="InterPro" id="IPR000942">
    <property type="entry name" value="Gemini_AL2"/>
</dbReference>
<evidence type="ECO:0000256" key="10">
    <source>
        <dbReference type="ARBA" id="ARBA00022723"/>
    </source>
</evidence>
<dbReference type="Proteomes" id="UP000203071">
    <property type="component" value="Segment DNA A"/>
</dbReference>
<evidence type="ECO:0000313" key="20">
    <source>
        <dbReference type="EMBL" id="ANJ60521.1"/>
    </source>
</evidence>
<keyword evidence="10 17" id="KW-0479">Metal-binding</keyword>
<keyword evidence="8 17" id="KW-0945">Host-virus interaction</keyword>
<dbReference type="EMBL" id="KU683743">
    <property type="protein sequence ID" value="ANJ60521.1"/>
    <property type="molecule type" value="Genomic_DNA"/>
</dbReference>